<name>A0A382S3W8_9ZZZZ</name>
<proteinExistence type="predicted"/>
<gene>
    <name evidence="1" type="ORF">METZ01_LOCUS357354</name>
</gene>
<dbReference type="AlphaFoldDB" id="A0A382S3W8"/>
<feature type="non-terminal residue" evidence="1">
    <location>
        <position position="1"/>
    </location>
</feature>
<dbReference type="EMBL" id="UINC01126184">
    <property type="protein sequence ID" value="SVD04500.1"/>
    <property type="molecule type" value="Genomic_DNA"/>
</dbReference>
<accession>A0A382S3W8</accession>
<organism evidence="1">
    <name type="scientific">marine metagenome</name>
    <dbReference type="NCBI Taxonomy" id="408172"/>
    <lineage>
        <taxon>unclassified sequences</taxon>
        <taxon>metagenomes</taxon>
        <taxon>ecological metagenomes</taxon>
    </lineage>
</organism>
<evidence type="ECO:0000313" key="1">
    <source>
        <dbReference type="EMBL" id="SVD04500.1"/>
    </source>
</evidence>
<reference evidence="1" key="1">
    <citation type="submission" date="2018-05" db="EMBL/GenBank/DDBJ databases">
        <authorList>
            <person name="Lanie J.A."/>
            <person name="Ng W.-L."/>
            <person name="Kazmierczak K.M."/>
            <person name="Andrzejewski T.M."/>
            <person name="Davidsen T.M."/>
            <person name="Wayne K.J."/>
            <person name="Tettelin H."/>
            <person name="Glass J.I."/>
            <person name="Rusch D."/>
            <person name="Podicherti R."/>
            <person name="Tsui H.-C.T."/>
            <person name="Winkler M.E."/>
        </authorList>
    </citation>
    <scope>NUCLEOTIDE SEQUENCE</scope>
</reference>
<protein>
    <submittedName>
        <fullName evidence="1">Uncharacterized protein</fullName>
    </submittedName>
</protein>
<sequence>WTGWVRNEGFELRPQNEGKWSQHSNSMLAFMDWEGTPWQARIDGDSFVIAHHGDWQGHTERAMAIHYRDWQGRNQLRTLAQLQR</sequence>